<dbReference type="PANTHER" id="PTHR33359">
    <property type="entry name" value="MOLYBDOPTERIN SYNTHASE SULFUR CARRIER SUBUNIT"/>
    <property type="match status" value="1"/>
</dbReference>
<dbReference type="eggNOG" id="COG1977">
    <property type="taxonomic scope" value="Bacteria"/>
</dbReference>
<dbReference type="InterPro" id="IPR003749">
    <property type="entry name" value="ThiS/MoaD-like"/>
</dbReference>
<keyword evidence="1" id="KW-0547">Nucleotide-binding</keyword>
<comment type="similarity">
    <text evidence="2">Belongs to the MoaD family.</text>
</comment>
<dbReference type="Gene3D" id="3.10.20.30">
    <property type="match status" value="1"/>
</dbReference>
<gene>
    <name evidence="4" type="ORF">PI23P_03317</name>
</gene>
<organism evidence="4 5">
    <name type="scientific">Polaribacter irgensii 23-P</name>
    <dbReference type="NCBI Taxonomy" id="313594"/>
    <lineage>
        <taxon>Bacteria</taxon>
        <taxon>Pseudomonadati</taxon>
        <taxon>Bacteroidota</taxon>
        <taxon>Flavobacteriia</taxon>
        <taxon>Flavobacteriales</taxon>
        <taxon>Flavobacteriaceae</taxon>
    </lineage>
</organism>
<dbReference type="InterPro" id="IPR044672">
    <property type="entry name" value="MOCS2A"/>
</dbReference>
<evidence type="ECO:0000313" key="4">
    <source>
        <dbReference type="EMBL" id="EAR13491.1"/>
    </source>
</evidence>
<proteinExistence type="inferred from homology"/>
<dbReference type="UniPathway" id="UPA00344"/>
<dbReference type="SUPFAM" id="SSF54285">
    <property type="entry name" value="MoaD/ThiS"/>
    <property type="match status" value="1"/>
</dbReference>
<dbReference type="HOGENOM" id="CLU_114601_4_3_10"/>
<evidence type="ECO:0000256" key="1">
    <source>
        <dbReference type="ARBA" id="ARBA00022741"/>
    </source>
</evidence>
<evidence type="ECO:0000256" key="3">
    <source>
        <dbReference type="ARBA" id="ARBA00024247"/>
    </source>
</evidence>
<dbReference type="PANTHER" id="PTHR33359:SF1">
    <property type="entry name" value="MOLYBDOPTERIN SYNTHASE SULFUR CARRIER SUBUNIT"/>
    <property type="match status" value="1"/>
</dbReference>
<evidence type="ECO:0000256" key="2">
    <source>
        <dbReference type="ARBA" id="ARBA00024200"/>
    </source>
</evidence>
<dbReference type="RefSeq" id="WP_004569289.1">
    <property type="nucleotide sequence ID" value="NZ_CH724148.1"/>
</dbReference>
<accession>A4BX00</accession>
<dbReference type="Pfam" id="PF02597">
    <property type="entry name" value="ThiS"/>
    <property type="match status" value="1"/>
</dbReference>
<dbReference type="InterPro" id="IPR012675">
    <property type="entry name" value="Beta-grasp_dom_sf"/>
</dbReference>
<keyword evidence="5" id="KW-1185">Reference proteome</keyword>
<reference evidence="4 5" key="1">
    <citation type="submission" date="2006-02" db="EMBL/GenBank/DDBJ databases">
        <authorList>
            <person name="Murray A."/>
            <person name="Staley J."/>
            <person name="Ferriera S."/>
            <person name="Johnson J."/>
            <person name="Kravitz S."/>
            <person name="Halpern A."/>
            <person name="Remington K."/>
            <person name="Beeson K."/>
            <person name="Tran B."/>
            <person name="Rogers Y.-H."/>
            <person name="Friedman R."/>
            <person name="Venter J.C."/>
        </authorList>
    </citation>
    <scope>NUCLEOTIDE SEQUENCE [LARGE SCALE GENOMIC DNA]</scope>
    <source>
        <strain evidence="4 5">23-P</strain>
    </source>
</reference>
<comment type="caution">
    <text evidence="4">The sequence shown here is derived from an EMBL/GenBank/DDBJ whole genome shotgun (WGS) entry which is preliminary data.</text>
</comment>
<dbReference type="CDD" id="cd00754">
    <property type="entry name" value="Ubl_MoaD"/>
    <property type="match status" value="1"/>
</dbReference>
<dbReference type="EMBL" id="AAOG01000001">
    <property type="protein sequence ID" value="EAR13491.1"/>
    <property type="molecule type" value="Genomic_DNA"/>
</dbReference>
<dbReference type="OrthoDB" id="598356at2"/>
<dbReference type="GO" id="GO:1990133">
    <property type="term" value="C:molybdopterin adenylyltransferase complex"/>
    <property type="evidence" value="ECO:0007669"/>
    <property type="project" value="TreeGrafter"/>
</dbReference>
<dbReference type="GO" id="GO:0000166">
    <property type="term" value="F:nucleotide binding"/>
    <property type="evidence" value="ECO:0007669"/>
    <property type="project" value="UniProtKB-KW"/>
</dbReference>
<dbReference type="Proteomes" id="UP000003053">
    <property type="component" value="Unassembled WGS sequence"/>
</dbReference>
<dbReference type="STRING" id="313594.PI23P_03317"/>
<dbReference type="InterPro" id="IPR016155">
    <property type="entry name" value="Mopterin_synth/thiamin_S_b"/>
</dbReference>
<name>A4BX00_9FLAO</name>
<dbReference type="GO" id="GO:0006777">
    <property type="term" value="P:Mo-molybdopterin cofactor biosynthetic process"/>
    <property type="evidence" value="ECO:0007669"/>
    <property type="project" value="InterPro"/>
</dbReference>
<evidence type="ECO:0000313" key="5">
    <source>
        <dbReference type="Proteomes" id="UP000003053"/>
    </source>
</evidence>
<dbReference type="AlphaFoldDB" id="A4BX00"/>
<sequence length="80" mass="8819">MKLKLLFFGITSDLMGVRQLEIALEGLASVAYLKRVLEEKYPQLKECNSYAFAVNEAYALDSLLLKENDVVALIPPVSGG</sequence>
<protein>
    <recommendedName>
        <fullName evidence="3">Molybdopterin synthase sulfur carrier subunit</fullName>
    </recommendedName>
</protein>